<dbReference type="EMBL" id="QUQO01000001">
    <property type="protein sequence ID" value="RFB04186.1"/>
    <property type="molecule type" value="Genomic_DNA"/>
</dbReference>
<gene>
    <name evidence="2" type="ORF">DX908_02145</name>
</gene>
<dbReference type="Proteomes" id="UP000264589">
    <property type="component" value="Unassembled WGS sequence"/>
</dbReference>
<comment type="caution">
    <text evidence="2">The sequence shown here is derived from an EMBL/GenBank/DDBJ whole genome shotgun (WGS) entry which is preliminary data.</text>
</comment>
<dbReference type="InParanoid" id="A0A371RFG3"/>
<dbReference type="AlphaFoldDB" id="A0A371RFG3"/>
<protein>
    <recommendedName>
        <fullName evidence="4">DUF3592 domain-containing protein</fullName>
    </recommendedName>
</protein>
<reference evidence="2 3" key="1">
    <citation type="submission" date="2018-08" db="EMBL/GenBank/DDBJ databases">
        <title>Parvularcula sp. SM1705, isolated from surface water of the South Sea China.</title>
        <authorList>
            <person name="Sun L."/>
        </authorList>
    </citation>
    <scope>NUCLEOTIDE SEQUENCE [LARGE SCALE GENOMIC DNA]</scope>
    <source>
        <strain evidence="2 3">SM1705</strain>
    </source>
</reference>
<accession>A0A371RFG3</accession>
<evidence type="ECO:0000313" key="2">
    <source>
        <dbReference type="EMBL" id="RFB04186.1"/>
    </source>
</evidence>
<sequence length="166" mass="18658">MKDRADWLELIKETLLTPGRVVYETAGLERSDVHVMILYIGIVFALITANSLRRNAILKERGVPATGSVIGLQRDPDGPDRPRIAYKDKYGGEWTFVSDVPCKDETKFIGSEVDILYDPDHPSRAQEAGRQIMRSWQNVMAVTVSTITLVIAFMPLPFTELFTQMG</sequence>
<feature type="transmembrane region" description="Helical" evidence="1">
    <location>
        <begin position="139"/>
        <end position="158"/>
    </location>
</feature>
<proteinExistence type="predicted"/>
<evidence type="ECO:0000256" key="1">
    <source>
        <dbReference type="SAM" id="Phobius"/>
    </source>
</evidence>
<keyword evidence="1" id="KW-0472">Membrane</keyword>
<evidence type="ECO:0000313" key="3">
    <source>
        <dbReference type="Proteomes" id="UP000264589"/>
    </source>
</evidence>
<keyword evidence="1" id="KW-0812">Transmembrane</keyword>
<evidence type="ECO:0008006" key="4">
    <source>
        <dbReference type="Google" id="ProtNLM"/>
    </source>
</evidence>
<feature type="transmembrane region" description="Helical" evidence="1">
    <location>
        <begin position="33"/>
        <end position="52"/>
    </location>
</feature>
<name>A0A371RFG3_9PROT</name>
<dbReference type="OrthoDB" id="8072583at2"/>
<keyword evidence="1" id="KW-1133">Transmembrane helix</keyword>
<organism evidence="2 3">
    <name type="scientific">Parvularcula marina</name>
    <dbReference type="NCBI Taxonomy" id="2292771"/>
    <lineage>
        <taxon>Bacteria</taxon>
        <taxon>Pseudomonadati</taxon>
        <taxon>Pseudomonadota</taxon>
        <taxon>Alphaproteobacteria</taxon>
        <taxon>Parvularculales</taxon>
        <taxon>Parvularculaceae</taxon>
        <taxon>Parvularcula</taxon>
    </lineage>
</organism>
<dbReference type="RefSeq" id="WP_116390814.1">
    <property type="nucleotide sequence ID" value="NZ_QUQO01000001.1"/>
</dbReference>
<keyword evidence="3" id="KW-1185">Reference proteome</keyword>